<proteinExistence type="predicted"/>
<dbReference type="SUPFAM" id="SSF53098">
    <property type="entry name" value="Ribonuclease H-like"/>
    <property type="match status" value="1"/>
</dbReference>
<keyword evidence="4" id="KW-1185">Reference proteome</keyword>
<sequence>MSYAKVVYSHQSHNQFMEPKKPEKNIAMSWMERKEEREWLSKCAIGSLSVFSNFVNLSEDRNPVDLSWVNHHLGILNEDSNLNPMAERENEDSLEDIVAVTTHSKYQEKDKQNMGVADQWKGECSKSVGPDFMKHAQSKILPEGPTQEFSQGQEENQPSDGNETQIQNMDTLDKGTIDGLQDNNIDMGQMVVYAHPTETFEGYSSGTQIEERVVPASSMMCVKKLKKKEEASEFVQAANRILVLKKKDSNFLKTHNMQTRSSKKGYCRKVAADGELVVNKVSWNLDDEMARVVEETVRLPAALPPTHQSSRSYQVNFDSSAFLARVLFTVLLMVNVDAYEIFREGYGSSIGLGIFNKEDTRKALAKMLIVDELPFRFVKKRGFCKFCRMGMARWNSTYLMLASALKFVKAFNRLDDEDGYYHNYFKETENGQNRIGPPNFEHWENAKTIEKQDNIRGRNKVERYLLEPVERKRSNFDIFTWWSVSSAHYSILASIAKDVFAMSISTVA</sequence>
<dbReference type="OrthoDB" id="10606301at2759"/>
<dbReference type="EMBL" id="VAHF01000001">
    <property type="protein sequence ID" value="TXG72844.1"/>
    <property type="molecule type" value="Genomic_DNA"/>
</dbReference>
<dbReference type="InterPro" id="IPR008906">
    <property type="entry name" value="HATC_C_dom"/>
</dbReference>
<name>A0A5C7IVF3_9ROSI</name>
<comment type="caution">
    <text evidence="3">The sequence shown here is derived from an EMBL/GenBank/DDBJ whole genome shotgun (WGS) entry which is preliminary data.</text>
</comment>
<dbReference type="PANTHER" id="PTHR46481:SF8">
    <property type="entry name" value="ZINC FINGER BED DOMAIN-CONTAINING PROTEIN RICESLEEPER 1-LIKE"/>
    <property type="match status" value="1"/>
</dbReference>
<dbReference type="Pfam" id="PF05699">
    <property type="entry name" value="Dimer_Tnp_hAT"/>
    <property type="match status" value="1"/>
</dbReference>
<reference evidence="4" key="1">
    <citation type="journal article" date="2019" name="Gigascience">
        <title>De novo genome assembly of the endangered Acer yangbiense, a plant species with extremely small populations endemic to Yunnan Province, China.</title>
        <authorList>
            <person name="Yang J."/>
            <person name="Wariss H.M."/>
            <person name="Tao L."/>
            <person name="Zhang R."/>
            <person name="Yun Q."/>
            <person name="Hollingsworth P."/>
            <person name="Dao Z."/>
            <person name="Luo G."/>
            <person name="Guo H."/>
            <person name="Ma Y."/>
            <person name="Sun W."/>
        </authorList>
    </citation>
    <scope>NUCLEOTIDE SEQUENCE [LARGE SCALE GENOMIC DNA]</scope>
    <source>
        <strain evidence="4">cv. Malutang</strain>
    </source>
</reference>
<evidence type="ECO:0000313" key="3">
    <source>
        <dbReference type="EMBL" id="TXG72844.1"/>
    </source>
</evidence>
<feature type="compositionally biased region" description="Polar residues" evidence="1">
    <location>
        <begin position="147"/>
        <end position="165"/>
    </location>
</feature>
<protein>
    <recommendedName>
        <fullName evidence="2">HAT C-terminal dimerisation domain-containing protein</fullName>
    </recommendedName>
</protein>
<dbReference type="Proteomes" id="UP000323000">
    <property type="component" value="Chromosome 1"/>
</dbReference>
<dbReference type="InterPro" id="IPR012337">
    <property type="entry name" value="RNaseH-like_sf"/>
</dbReference>
<feature type="region of interest" description="Disordered" evidence="1">
    <location>
        <begin position="143"/>
        <end position="165"/>
    </location>
</feature>
<gene>
    <name evidence="3" type="ORF">EZV62_001423</name>
</gene>
<organism evidence="3 4">
    <name type="scientific">Acer yangbiense</name>
    <dbReference type="NCBI Taxonomy" id="1000413"/>
    <lineage>
        <taxon>Eukaryota</taxon>
        <taxon>Viridiplantae</taxon>
        <taxon>Streptophyta</taxon>
        <taxon>Embryophyta</taxon>
        <taxon>Tracheophyta</taxon>
        <taxon>Spermatophyta</taxon>
        <taxon>Magnoliopsida</taxon>
        <taxon>eudicotyledons</taxon>
        <taxon>Gunneridae</taxon>
        <taxon>Pentapetalae</taxon>
        <taxon>rosids</taxon>
        <taxon>malvids</taxon>
        <taxon>Sapindales</taxon>
        <taxon>Sapindaceae</taxon>
        <taxon>Hippocastanoideae</taxon>
        <taxon>Acereae</taxon>
        <taxon>Acer</taxon>
    </lineage>
</organism>
<dbReference type="InterPro" id="IPR052035">
    <property type="entry name" value="ZnF_BED_domain_contain"/>
</dbReference>
<evidence type="ECO:0000256" key="1">
    <source>
        <dbReference type="SAM" id="MobiDB-lite"/>
    </source>
</evidence>
<feature type="domain" description="HAT C-terminal dimerisation" evidence="2">
    <location>
        <begin position="461"/>
        <end position="508"/>
    </location>
</feature>
<dbReference type="GO" id="GO:0046983">
    <property type="term" value="F:protein dimerization activity"/>
    <property type="evidence" value="ECO:0007669"/>
    <property type="project" value="InterPro"/>
</dbReference>
<dbReference type="PANTHER" id="PTHR46481">
    <property type="entry name" value="ZINC FINGER BED DOMAIN-CONTAINING PROTEIN 4"/>
    <property type="match status" value="1"/>
</dbReference>
<evidence type="ECO:0000259" key="2">
    <source>
        <dbReference type="Pfam" id="PF05699"/>
    </source>
</evidence>
<accession>A0A5C7IVF3</accession>
<evidence type="ECO:0000313" key="4">
    <source>
        <dbReference type="Proteomes" id="UP000323000"/>
    </source>
</evidence>
<dbReference type="AlphaFoldDB" id="A0A5C7IVF3"/>